<dbReference type="Proteomes" id="UP000232149">
    <property type="component" value="Unassembled WGS sequence"/>
</dbReference>
<dbReference type="OrthoDB" id="4697328at2"/>
<dbReference type="EMBL" id="NPDU01000067">
    <property type="protein sequence ID" value="PJZ60315.1"/>
    <property type="molecule type" value="Genomic_DNA"/>
</dbReference>
<evidence type="ECO:0000313" key="2">
    <source>
        <dbReference type="EMBL" id="PJZ52781.1"/>
    </source>
</evidence>
<dbReference type="Gene3D" id="3.10.620.30">
    <property type="match status" value="1"/>
</dbReference>
<evidence type="ECO:0000313" key="3">
    <source>
        <dbReference type="EMBL" id="PJZ60315.1"/>
    </source>
</evidence>
<sequence>MGRNRIRFGMKTMQPLDSYLASTYYFDHHSPSVLKFIEESTTSDNSPLDKLREFYLGVRDRIRYNPYVVTDSRESYRASEIAESKQNYCIPKSLLFAAGARALGFPSKIGFADVVNHLASERLIQVLGTTTFAYHGYAEILINGNWIKATPVFDKDLCRKFGVEPLDFDGSKDNVFHSFDGKGKKFMEYINQRGVFEDFPFEFVIQGLKDFYPDVFGKRLQGDLRNEKPLS</sequence>
<dbReference type="EMBL" id="NPDV01000011">
    <property type="protein sequence ID" value="PJZ52781.1"/>
    <property type="molecule type" value="Genomic_DNA"/>
</dbReference>
<dbReference type="PANTHER" id="PTHR33490:SF3">
    <property type="entry name" value="CONSERVED INTEGRAL MEMBRANE PROTEIN"/>
    <property type="match status" value="1"/>
</dbReference>
<comment type="caution">
    <text evidence="2">The sequence shown here is derived from an EMBL/GenBank/DDBJ whole genome shotgun (WGS) entry which is preliminary data.</text>
</comment>
<gene>
    <name evidence="3" type="ORF">CH376_19000</name>
    <name evidence="2" type="ORF">CH380_13610</name>
</gene>
<organism evidence="2 5">
    <name type="scientific">Leptospira adleri</name>
    <dbReference type="NCBI Taxonomy" id="2023186"/>
    <lineage>
        <taxon>Bacteria</taxon>
        <taxon>Pseudomonadati</taxon>
        <taxon>Spirochaetota</taxon>
        <taxon>Spirochaetia</taxon>
        <taxon>Leptospirales</taxon>
        <taxon>Leptospiraceae</taxon>
        <taxon>Leptospira</taxon>
    </lineage>
</organism>
<dbReference type="Pfam" id="PF01841">
    <property type="entry name" value="Transglut_core"/>
    <property type="match status" value="1"/>
</dbReference>
<protein>
    <submittedName>
        <fullName evidence="2">Transglutaminase</fullName>
    </submittedName>
</protein>
<dbReference type="AlphaFoldDB" id="A0A2M9YML5"/>
<evidence type="ECO:0000313" key="4">
    <source>
        <dbReference type="Proteomes" id="UP000232149"/>
    </source>
</evidence>
<dbReference type="InterPro" id="IPR002931">
    <property type="entry name" value="Transglutaminase-like"/>
</dbReference>
<proteinExistence type="predicted"/>
<feature type="domain" description="Transglutaminase-like" evidence="1">
    <location>
        <begin position="38"/>
        <end position="151"/>
    </location>
</feature>
<dbReference type="PANTHER" id="PTHR33490">
    <property type="entry name" value="BLR5614 PROTEIN-RELATED"/>
    <property type="match status" value="1"/>
</dbReference>
<evidence type="ECO:0000313" key="5">
    <source>
        <dbReference type="Proteomes" id="UP000232188"/>
    </source>
</evidence>
<dbReference type="Proteomes" id="UP000232188">
    <property type="component" value="Unassembled WGS sequence"/>
</dbReference>
<keyword evidence="4" id="KW-1185">Reference proteome</keyword>
<evidence type="ECO:0000259" key="1">
    <source>
        <dbReference type="Pfam" id="PF01841"/>
    </source>
</evidence>
<reference evidence="4 5" key="1">
    <citation type="submission" date="2017-07" db="EMBL/GenBank/DDBJ databases">
        <title>Leptospira spp. isolated from tropical soils.</title>
        <authorList>
            <person name="Thibeaux R."/>
            <person name="Iraola G."/>
            <person name="Ferres I."/>
            <person name="Bierque E."/>
            <person name="Girault D."/>
            <person name="Soupe-Gilbert M.-E."/>
            <person name="Picardeau M."/>
            <person name="Goarant C."/>
        </authorList>
    </citation>
    <scope>NUCLEOTIDE SEQUENCE [LARGE SCALE GENOMIC DNA]</scope>
    <source>
        <strain evidence="2 5">FH2-B-C1</strain>
        <strain evidence="3 4">FH2-B-D1</strain>
    </source>
</reference>
<dbReference type="InterPro" id="IPR038765">
    <property type="entry name" value="Papain-like_cys_pep_sf"/>
</dbReference>
<name>A0A2M9YML5_9LEPT</name>
<dbReference type="SUPFAM" id="SSF54001">
    <property type="entry name" value="Cysteine proteinases"/>
    <property type="match status" value="1"/>
</dbReference>
<accession>A0A2M9YML5</accession>